<sequence length="824" mass="92108">MTSRITTARRDMRASVTNNTGRPCRMVQISPTEKPGSRALFWTSYRRSPEWSNKMSSKDQGFIITLRRGNGDFLNTEMDFIYQRTRLLVTNLPFGETRLTGFRLTTEELAAMPLSPNLLPLLMQLKLFGIPLEFLNLVIALMAYVIVYPSVFWRVSKKFSLLFTIHMFIYSAQLIWSYLSFSVLYRIQETTGYGGRPIGLGQYLAPIKPFGLYVYHPLVILGCFIVRVVATSLAPITIYAWGFNQYCVNVQNAQNRQISRQTNTNPNGEYSDFRSRSNSKARNPVYYQDRVLPYVMSVILLSIALAAALPMFYAVSLLNQHEIKPLFVTCIVIDGVYFISWLILLLVLAVTARNWNFHVTHKVHQLYALQKGIATGAIRGNENPSQLKNSILLVHRDQMYVTDDQMAKQSLLRAIQTGKFDLAQTEEVYWKQNSSPNARRLTGEEAVKNSPDLGRLLHRRPEDNQQAVSYQTVNRGQLHNSGQMSNSQVISRGNSSPPDGAHAAYGTLQRNQPYSGMSTLTRVQQENLQRSVHGQIWNSPQESYASIHKPKEQPLYQRRGSTEGQYGQIENVYANYGTYARVPQVSRVQVTPQGGTIRLNGGPQYTASQQNTLQKRSIEQQPPTQMNSVRQSPLLSERSSVGPAPSAASNQREQPYQRSVIKLSSFNNLDNKPINGGVYGSSQWSAQRAPPGQASQLLWSQKQTPTGSSQPDEQCFTPTSTLTSHESNYTPTPGSPQAATPLYGRINGSSSGFYGNIADKAPYSDRTLQKNPIEQTTVSTGNTSIRHAVKINGRDDSANFSLSSAGNTGRQSAANQNDFATSIV</sequence>
<feature type="region of interest" description="Disordered" evidence="1">
    <location>
        <begin position="680"/>
        <end position="742"/>
    </location>
</feature>
<evidence type="ECO:0000313" key="3">
    <source>
        <dbReference type="EMBL" id="CAD6193127.1"/>
    </source>
</evidence>
<keyword evidence="2" id="KW-0472">Membrane</keyword>
<feature type="transmembrane region" description="Helical" evidence="2">
    <location>
        <begin position="159"/>
        <end position="179"/>
    </location>
</feature>
<comment type="caution">
    <text evidence="3">The sequence shown here is derived from an EMBL/GenBank/DDBJ whole genome shotgun (WGS) entry which is preliminary data.</text>
</comment>
<keyword evidence="2" id="KW-1133">Transmembrane helix</keyword>
<feature type="region of interest" description="Disordered" evidence="1">
    <location>
        <begin position="1"/>
        <end position="21"/>
    </location>
</feature>
<proteinExistence type="predicted"/>
<accession>A0A8S1HD26</accession>
<evidence type="ECO:0000256" key="2">
    <source>
        <dbReference type="SAM" id="Phobius"/>
    </source>
</evidence>
<feature type="compositionally biased region" description="Polar residues" evidence="1">
    <location>
        <begin position="464"/>
        <end position="497"/>
    </location>
</feature>
<feature type="compositionally biased region" description="Polar residues" evidence="1">
    <location>
        <begin position="603"/>
        <end position="639"/>
    </location>
</feature>
<dbReference type="PANTHER" id="PTHR21579:SF20">
    <property type="entry name" value="PROTEIN TINCAR"/>
    <property type="match status" value="1"/>
</dbReference>
<feature type="transmembrane region" description="Helical" evidence="2">
    <location>
        <begin position="326"/>
        <end position="350"/>
    </location>
</feature>
<feature type="region of interest" description="Disordered" evidence="1">
    <location>
        <begin position="593"/>
        <end position="656"/>
    </location>
</feature>
<dbReference type="AlphaFoldDB" id="A0A8S1HD26"/>
<keyword evidence="2" id="KW-0812">Transmembrane</keyword>
<dbReference type="EMBL" id="CAJGYM010000032">
    <property type="protein sequence ID" value="CAD6193127.1"/>
    <property type="molecule type" value="Genomic_DNA"/>
</dbReference>
<keyword evidence="4" id="KW-1185">Reference proteome</keyword>
<feature type="compositionally biased region" description="Polar residues" evidence="1">
    <location>
        <begin position="693"/>
        <end position="738"/>
    </location>
</feature>
<name>A0A8S1HD26_9PELO</name>
<feature type="transmembrane region" description="Helical" evidence="2">
    <location>
        <begin position="291"/>
        <end position="314"/>
    </location>
</feature>
<protein>
    <submittedName>
        <fullName evidence="3">Uncharacterized protein</fullName>
    </submittedName>
</protein>
<dbReference type="InterPro" id="IPR053291">
    <property type="entry name" value="Ommatidial_diff-associated"/>
</dbReference>
<feature type="region of interest" description="Disordered" evidence="1">
    <location>
        <begin position="433"/>
        <end position="505"/>
    </location>
</feature>
<reference evidence="3" key="1">
    <citation type="submission" date="2020-10" db="EMBL/GenBank/DDBJ databases">
        <authorList>
            <person name="Kikuchi T."/>
        </authorList>
    </citation>
    <scope>NUCLEOTIDE SEQUENCE</scope>
    <source>
        <strain evidence="3">NKZ352</strain>
    </source>
</reference>
<dbReference type="OrthoDB" id="10033661at2759"/>
<dbReference type="Proteomes" id="UP000835052">
    <property type="component" value="Unassembled WGS sequence"/>
</dbReference>
<feature type="region of interest" description="Disordered" evidence="1">
    <location>
        <begin position="543"/>
        <end position="562"/>
    </location>
</feature>
<evidence type="ECO:0000256" key="1">
    <source>
        <dbReference type="SAM" id="MobiDB-lite"/>
    </source>
</evidence>
<feature type="region of interest" description="Disordered" evidence="1">
    <location>
        <begin position="803"/>
        <end position="824"/>
    </location>
</feature>
<organism evidence="3 4">
    <name type="scientific">Caenorhabditis auriculariae</name>
    <dbReference type="NCBI Taxonomy" id="2777116"/>
    <lineage>
        <taxon>Eukaryota</taxon>
        <taxon>Metazoa</taxon>
        <taxon>Ecdysozoa</taxon>
        <taxon>Nematoda</taxon>
        <taxon>Chromadorea</taxon>
        <taxon>Rhabditida</taxon>
        <taxon>Rhabditina</taxon>
        <taxon>Rhabditomorpha</taxon>
        <taxon>Rhabditoidea</taxon>
        <taxon>Rhabditidae</taxon>
        <taxon>Peloderinae</taxon>
        <taxon>Caenorhabditis</taxon>
    </lineage>
</organism>
<gene>
    <name evidence="3" type="ORF">CAUJ_LOCUS9046</name>
</gene>
<dbReference type="PANTHER" id="PTHR21579">
    <property type="entry name" value="PROTEIN TINCAR"/>
    <property type="match status" value="1"/>
</dbReference>
<feature type="compositionally biased region" description="Polar residues" evidence="1">
    <location>
        <begin position="647"/>
        <end position="656"/>
    </location>
</feature>
<feature type="transmembrane region" description="Helical" evidence="2">
    <location>
        <begin position="218"/>
        <end position="241"/>
    </location>
</feature>
<evidence type="ECO:0000313" key="4">
    <source>
        <dbReference type="Proteomes" id="UP000835052"/>
    </source>
</evidence>
<feature type="transmembrane region" description="Helical" evidence="2">
    <location>
        <begin position="127"/>
        <end position="147"/>
    </location>
</feature>